<dbReference type="GO" id="GO:0016787">
    <property type="term" value="F:hydrolase activity"/>
    <property type="evidence" value="ECO:0007669"/>
    <property type="project" value="UniProtKB-KW"/>
</dbReference>
<dbReference type="InterPro" id="IPR029058">
    <property type="entry name" value="AB_hydrolase_fold"/>
</dbReference>
<feature type="domain" description="Dienelactone hydrolase" evidence="1">
    <location>
        <begin position="6"/>
        <end position="189"/>
    </location>
</feature>
<dbReference type="InterPro" id="IPR002925">
    <property type="entry name" value="Dienelactn_hydro"/>
</dbReference>
<comment type="caution">
    <text evidence="2">The sequence shown here is derived from an EMBL/GenBank/DDBJ whole genome shotgun (WGS) entry which is preliminary data.</text>
</comment>
<evidence type="ECO:0000259" key="1">
    <source>
        <dbReference type="Pfam" id="PF01738"/>
    </source>
</evidence>
<dbReference type="PANTHER" id="PTHR46623">
    <property type="entry name" value="CARBOXYMETHYLENEBUTENOLIDASE-RELATED"/>
    <property type="match status" value="1"/>
</dbReference>
<dbReference type="Pfam" id="PF01738">
    <property type="entry name" value="DLH"/>
    <property type="match status" value="1"/>
</dbReference>
<dbReference type="Gene3D" id="3.40.50.1820">
    <property type="entry name" value="alpha/beta hydrolase"/>
    <property type="match status" value="1"/>
</dbReference>
<keyword evidence="2" id="KW-0378">Hydrolase</keyword>
<dbReference type="InterPro" id="IPR051049">
    <property type="entry name" value="Dienelactone_hydrolase-like"/>
</dbReference>
<dbReference type="SUPFAM" id="SSF53474">
    <property type="entry name" value="alpha/beta-Hydrolases"/>
    <property type="match status" value="1"/>
</dbReference>
<gene>
    <name evidence="2" type="ORF">ABIA69_002322</name>
</gene>
<accession>A0ABV2PJQ6</accession>
<dbReference type="PANTHER" id="PTHR46623:SF6">
    <property type="entry name" value="ALPHA_BETA-HYDROLASES SUPERFAMILY PROTEIN"/>
    <property type="match status" value="1"/>
</dbReference>
<dbReference type="Proteomes" id="UP001549363">
    <property type="component" value="Unassembled WGS sequence"/>
</dbReference>
<dbReference type="EMBL" id="JBEPSB010000009">
    <property type="protein sequence ID" value="MET4561177.1"/>
    <property type="molecule type" value="Genomic_DNA"/>
</dbReference>
<evidence type="ECO:0000313" key="3">
    <source>
        <dbReference type="Proteomes" id="UP001549363"/>
    </source>
</evidence>
<reference evidence="2 3" key="1">
    <citation type="submission" date="2024-06" db="EMBL/GenBank/DDBJ databases">
        <title>Sorghum-associated microbial communities from plants grown in Nebraska, USA.</title>
        <authorList>
            <person name="Schachtman D."/>
        </authorList>
    </citation>
    <scope>NUCLEOTIDE SEQUENCE [LARGE SCALE GENOMIC DNA]</scope>
    <source>
        <strain evidence="2 3">736</strain>
    </source>
</reference>
<name>A0ABV2PJQ6_9BACI</name>
<proteinExistence type="predicted"/>
<dbReference type="RefSeq" id="WP_354471884.1">
    <property type="nucleotide sequence ID" value="NZ_JBEPSB010000009.1"/>
</dbReference>
<protein>
    <submittedName>
        <fullName evidence="2">Dienelactone hydrolase</fullName>
    </submittedName>
</protein>
<keyword evidence="3" id="KW-1185">Reference proteome</keyword>
<organism evidence="2 3">
    <name type="scientific">Lysinibacillus parviboronicapiens</name>
    <dbReference type="NCBI Taxonomy" id="436516"/>
    <lineage>
        <taxon>Bacteria</taxon>
        <taxon>Bacillati</taxon>
        <taxon>Bacillota</taxon>
        <taxon>Bacilli</taxon>
        <taxon>Bacillales</taxon>
        <taxon>Bacillaceae</taxon>
        <taxon>Lysinibacillus</taxon>
    </lineage>
</organism>
<evidence type="ECO:0000313" key="2">
    <source>
        <dbReference type="EMBL" id="MET4561177.1"/>
    </source>
</evidence>
<sequence length="190" mass="22218">MNRKNSKVFILHEIYGVNNFIRQQALAFMDEHTDVECIHLYSDKKSFSYAQEKEAYLYFTNEIGFDAPLEILVKKLRAALQQYEKVIVIGFSVGATIAWRLSTLPLYRVVCVYGSRIRQFLNLQPKCPTLILLPSQEESFNIQDLRHALNHKQFVQTIQFPGKHGFMDRHNTSFHHESAMQAQTYIKNFL</sequence>